<evidence type="ECO:0000313" key="2">
    <source>
        <dbReference type="Proteomes" id="UP000094197"/>
    </source>
</evidence>
<protein>
    <submittedName>
        <fullName evidence="1">Uncharacterized protein</fullName>
    </submittedName>
</protein>
<sequence>MRPPSNVFHFPRFGFKKKNHKRLRESLICKTSKGKDQGNNFKILRHSKFEKNDKENFSFLLLDRTQKR</sequence>
<gene>
    <name evidence="1" type="ORF">A0128_01635</name>
</gene>
<reference evidence="1 2" key="1">
    <citation type="submission" date="2016-04" db="EMBL/GenBank/DDBJ databases">
        <title>Complete genome seqeunce of Leptospira alstonii serovar Room22.</title>
        <authorList>
            <person name="Nally J.E."/>
            <person name="Bayles D.O."/>
            <person name="Hurley D."/>
            <person name="Fanning S."/>
            <person name="McMahon B.J."/>
            <person name="Arent Z."/>
        </authorList>
    </citation>
    <scope>NUCLEOTIDE SEQUENCE [LARGE SCALE GENOMIC DNA]</scope>
    <source>
        <strain evidence="1 2">GWTS #1</strain>
    </source>
</reference>
<dbReference type="Proteomes" id="UP000094197">
    <property type="component" value="Chromosome 1"/>
</dbReference>
<keyword evidence="2" id="KW-1185">Reference proteome</keyword>
<dbReference type="AlphaFoldDB" id="A0A1D7USY9"/>
<name>A0A1D7USY9_9LEPT</name>
<dbReference type="KEGG" id="laj:A0128_01635"/>
<dbReference type="EMBL" id="CP015217">
    <property type="protein sequence ID" value="AOP32681.1"/>
    <property type="molecule type" value="Genomic_DNA"/>
</dbReference>
<evidence type="ECO:0000313" key="1">
    <source>
        <dbReference type="EMBL" id="AOP32681.1"/>
    </source>
</evidence>
<proteinExistence type="predicted"/>
<organism evidence="1 2">
    <name type="scientific">Leptospira tipperaryensis</name>
    <dbReference type="NCBI Taxonomy" id="2564040"/>
    <lineage>
        <taxon>Bacteria</taxon>
        <taxon>Pseudomonadati</taxon>
        <taxon>Spirochaetota</taxon>
        <taxon>Spirochaetia</taxon>
        <taxon>Leptospirales</taxon>
        <taxon>Leptospiraceae</taxon>
        <taxon>Leptospira</taxon>
    </lineage>
</organism>
<accession>A0A1D7USY9</accession>